<dbReference type="PANTHER" id="PTHR33359">
    <property type="entry name" value="MOLYBDOPTERIN SYNTHASE SULFUR CARRIER SUBUNIT"/>
    <property type="match status" value="1"/>
</dbReference>
<organism evidence="4 5">
    <name type="scientific">Salinicoccus siamensis</name>
    <dbReference type="NCBI Taxonomy" id="381830"/>
    <lineage>
        <taxon>Bacteria</taxon>
        <taxon>Bacillati</taxon>
        <taxon>Bacillota</taxon>
        <taxon>Bacilli</taxon>
        <taxon>Bacillales</taxon>
        <taxon>Staphylococcaceae</taxon>
        <taxon>Salinicoccus</taxon>
    </lineage>
</organism>
<proteinExistence type="inferred from homology"/>
<name>A0ABV5Z0K1_9STAP</name>
<dbReference type="Proteomes" id="UP001589740">
    <property type="component" value="Unassembled WGS sequence"/>
</dbReference>
<keyword evidence="1" id="KW-0547">Nucleotide-binding</keyword>
<evidence type="ECO:0000313" key="4">
    <source>
        <dbReference type="EMBL" id="MFB9859553.1"/>
    </source>
</evidence>
<dbReference type="CDD" id="cd00754">
    <property type="entry name" value="Ubl_MoaD"/>
    <property type="match status" value="1"/>
</dbReference>
<accession>A0ABV5Z0K1</accession>
<reference evidence="4 5" key="1">
    <citation type="submission" date="2024-09" db="EMBL/GenBank/DDBJ databases">
        <authorList>
            <person name="Sun Q."/>
            <person name="Mori K."/>
        </authorList>
    </citation>
    <scope>NUCLEOTIDE SEQUENCE [LARGE SCALE GENOMIC DNA]</scope>
    <source>
        <strain evidence="4 5">JCM 12822</strain>
    </source>
</reference>
<evidence type="ECO:0000256" key="3">
    <source>
        <dbReference type="ARBA" id="ARBA00024247"/>
    </source>
</evidence>
<dbReference type="PANTHER" id="PTHR33359:SF1">
    <property type="entry name" value="MOLYBDOPTERIN SYNTHASE SULFUR CARRIER SUBUNIT"/>
    <property type="match status" value="1"/>
</dbReference>
<evidence type="ECO:0000256" key="2">
    <source>
        <dbReference type="ARBA" id="ARBA00024200"/>
    </source>
</evidence>
<dbReference type="NCBIfam" id="TIGR01682">
    <property type="entry name" value="moaD"/>
    <property type="match status" value="1"/>
</dbReference>
<dbReference type="SUPFAM" id="SSF54285">
    <property type="entry name" value="MoaD/ThiS"/>
    <property type="match status" value="1"/>
</dbReference>
<protein>
    <recommendedName>
        <fullName evidence="3">Molybdopterin synthase sulfur carrier subunit</fullName>
    </recommendedName>
</protein>
<keyword evidence="5" id="KW-1185">Reference proteome</keyword>
<dbReference type="Pfam" id="PF02597">
    <property type="entry name" value="ThiS"/>
    <property type="match status" value="1"/>
</dbReference>
<dbReference type="Gene3D" id="3.10.20.30">
    <property type="match status" value="1"/>
</dbReference>
<gene>
    <name evidence="4" type="primary">moaD</name>
    <name evidence="4" type="ORF">ACFFLE_00315</name>
</gene>
<dbReference type="InterPro" id="IPR003749">
    <property type="entry name" value="ThiS/MoaD-like"/>
</dbReference>
<evidence type="ECO:0000256" key="1">
    <source>
        <dbReference type="ARBA" id="ARBA00022741"/>
    </source>
</evidence>
<dbReference type="RefSeq" id="WP_380569156.1">
    <property type="nucleotide sequence ID" value="NZ_JBHMAH010000001.1"/>
</dbReference>
<dbReference type="EMBL" id="JBHMAH010000001">
    <property type="protein sequence ID" value="MFB9859553.1"/>
    <property type="molecule type" value="Genomic_DNA"/>
</dbReference>
<dbReference type="InterPro" id="IPR012675">
    <property type="entry name" value="Beta-grasp_dom_sf"/>
</dbReference>
<dbReference type="InterPro" id="IPR016155">
    <property type="entry name" value="Mopterin_synth/thiamin_S_b"/>
</dbReference>
<sequence length="78" mass="8608">MMDIMVFAGLKEKIGGTHITLDIKNEPTVKELKETVYRQYPALEGDVFQVACNESFVKDTHILSKTDEVALIPPVSGG</sequence>
<dbReference type="InterPro" id="IPR044672">
    <property type="entry name" value="MOCS2A"/>
</dbReference>
<comment type="caution">
    <text evidence="4">The sequence shown here is derived from an EMBL/GenBank/DDBJ whole genome shotgun (WGS) entry which is preliminary data.</text>
</comment>
<evidence type="ECO:0000313" key="5">
    <source>
        <dbReference type="Proteomes" id="UP001589740"/>
    </source>
</evidence>
<comment type="similarity">
    <text evidence="2">Belongs to the MoaD family.</text>
</comment>